<accession>A0ABW9BYN5</accession>
<evidence type="ECO:0000313" key="3">
    <source>
        <dbReference type="Proteomes" id="UP001629288"/>
    </source>
</evidence>
<keyword evidence="3" id="KW-1185">Reference proteome</keyword>
<dbReference type="SUPFAM" id="SSF55729">
    <property type="entry name" value="Acyl-CoA N-acyltransferases (Nat)"/>
    <property type="match status" value="1"/>
</dbReference>
<dbReference type="Proteomes" id="UP001629288">
    <property type="component" value="Unassembled WGS sequence"/>
</dbReference>
<evidence type="ECO:0000259" key="1">
    <source>
        <dbReference type="PROSITE" id="PS51186"/>
    </source>
</evidence>
<proteinExistence type="predicted"/>
<organism evidence="2 3">
    <name type="scientific">Paraburkholderia strydomiana</name>
    <dbReference type="NCBI Taxonomy" id="1245417"/>
    <lineage>
        <taxon>Bacteria</taxon>
        <taxon>Pseudomonadati</taxon>
        <taxon>Pseudomonadota</taxon>
        <taxon>Betaproteobacteria</taxon>
        <taxon>Burkholderiales</taxon>
        <taxon>Burkholderiaceae</taxon>
        <taxon>Paraburkholderia</taxon>
    </lineage>
</organism>
<feature type="domain" description="N-acetyltransferase" evidence="1">
    <location>
        <begin position="6"/>
        <end position="171"/>
    </location>
</feature>
<evidence type="ECO:0000313" key="2">
    <source>
        <dbReference type="EMBL" id="MFM0443215.1"/>
    </source>
</evidence>
<name>A0ABW9BYN5_9BURK</name>
<gene>
    <name evidence="2" type="ORF">PQR00_06420</name>
</gene>
<dbReference type="PROSITE" id="PS51186">
    <property type="entry name" value="GNAT"/>
    <property type="match status" value="1"/>
</dbReference>
<dbReference type="PANTHER" id="PTHR43415:SF3">
    <property type="entry name" value="GNAT-FAMILY ACETYLTRANSFERASE"/>
    <property type="match status" value="1"/>
</dbReference>
<protein>
    <submittedName>
        <fullName evidence="2">GNAT family protein</fullName>
    </submittedName>
</protein>
<dbReference type="InterPro" id="IPR000182">
    <property type="entry name" value="GNAT_dom"/>
</dbReference>
<comment type="caution">
    <text evidence="2">The sequence shown here is derived from an EMBL/GenBank/DDBJ whole genome shotgun (WGS) entry which is preliminary data.</text>
</comment>
<dbReference type="Gene3D" id="3.40.630.30">
    <property type="match status" value="1"/>
</dbReference>
<dbReference type="RefSeq" id="WP_128590358.1">
    <property type="nucleotide sequence ID" value="NZ_JAQQDH010000001.1"/>
</dbReference>
<dbReference type="InterPro" id="IPR016181">
    <property type="entry name" value="Acyl_CoA_acyltransferase"/>
</dbReference>
<dbReference type="EMBL" id="JAQQDH010000001">
    <property type="protein sequence ID" value="MFM0443215.1"/>
    <property type="molecule type" value="Genomic_DNA"/>
</dbReference>
<dbReference type="Pfam" id="PF13302">
    <property type="entry name" value="Acetyltransf_3"/>
    <property type="match status" value="1"/>
</dbReference>
<reference evidence="2 3" key="1">
    <citation type="journal article" date="2024" name="Chem. Sci.">
        <title>Discovery of megapolipeptins by genome mining of a Burkholderiales bacteria collection.</title>
        <authorList>
            <person name="Paulo B.S."/>
            <person name="Recchia M.J.J."/>
            <person name="Lee S."/>
            <person name="Fergusson C.H."/>
            <person name="Romanowski S.B."/>
            <person name="Hernandez A."/>
            <person name="Krull N."/>
            <person name="Liu D.Y."/>
            <person name="Cavanagh H."/>
            <person name="Bos A."/>
            <person name="Gray C.A."/>
            <person name="Murphy B.T."/>
            <person name="Linington R.G."/>
            <person name="Eustaquio A.S."/>
        </authorList>
    </citation>
    <scope>NUCLEOTIDE SEQUENCE [LARGE SCALE GENOMIC DNA]</scope>
    <source>
        <strain evidence="2 3">RL17-379-BIB-C</strain>
    </source>
</reference>
<sequence>MNQRNVFLRELERGDLAVINTWRADPELVGLLAGAFRHVGREIDEKWFDSYLGARANNVRLAICLAETRALVGVAYLLGIDWISRSAEFSIQIGVESARGQGIGETATRQTLAHAFDDLNLHRIHLTALASNTRAIKLYEKMGFRAEGLLRQAAFKNGRYVDMVAMAALATERT</sequence>
<dbReference type="PANTHER" id="PTHR43415">
    <property type="entry name" value="SPERMIDINE N(1)-ACETYLTRANSFERASE"/>
    <property type="match status" value="1"/>
</dbReference>